<keyword evidence="3" id="KW-0479">Metal-binding</keyword>
<evidence type="ECO:0008006" key="8">
    <source>
        <dbReference type="Google" id="ProtNLM"/>
    </source>
</evidence>
<dbReference type="GO" id="GO:0000785">
    <property type="term" value="C:chromatin"/>
    <property type="evidence" value="ECO:0007669"/>
    <property type="project" value="TreeGrafter"/>
</dbReference>
<feature type="compositionally biased region" description="Polar residues" evidence="5">
    <location>
        <begin position="12"/>
        <end position="23"/>
    </location>
</feature>
<feature type="compositionally biased region" description="Basic residues" evidence="5">
    <location>
        <begin position="33"/>
        <end position="47"/>
    </location>
</feature>
<evidence type="ECO:0000256" key="5">
    <source>
        <dbReference type="SAM" id="MobiDB-lite"/>
    </source>
</evidence>
<evidence type="ECO:0000256" key="4">
    <source>
        <dbReference type="ARBA" id="ARBA00023242"/>
    </source>
</evidence>
<dbReference type="GO" id="GO:0000118">
    <property type="term" value="C:histone deacetylase complex"/>
    <property type="evidence" value="ECO:0007669"/>
    <property type="project" value="TreeGrafter"/>
</dbReference>
<evidence type="ECO:0000256" key="1">
    <source>
        <dbReference type="ARBA" id="ARBA00004123"/>
    </source>
</evidence>
<evidence type="ECO:0000313" key="6">
    <source>
        <dbReference type="EMBL" id="KAJ0972406.1"/>
    </source>
</evidence>
<dbReference type="GO" id="GO:0006357">
    <property type="term" value="P:regulation of transcription by RNA polymerase II"/>
    <property type="evidence" value="ECO:0007669"/>
    <property type="project" value="TreeGrafter"/>
</dbReference>
<gene>
    <name evidence="6" type="ORF">J5N97_020365</name>
</gene>
<dbReference type="AlphaFoldDB" id="A0A9D5HD61"/>
<feature type="region of interest" description="Disordered" evidence="5">
    <location>
        <begin position="1"/>
        <end position="75"/>
    </location>
</feature>
<comment type="subcellular location">
    <subcellularLocation>
        <location evidence="1">Nucleus</location>
    </subcellularLocation>
</comment>
<feature type="compositionally biased region" description="Polar residues" evidence="5">
    <location>
        <begin position="55"/>
        <end position="70"/>
    </location>
</feature>
<dbReference type="PANTHER" id="PTHR12549:SF64">
    <property type="entry name" value="OS02G0828900 PROTEIN"/>
    <property type="match status" value="1"/>
</dbReference>
<dbReference type="EMBL" id="JAGGNH010000005">
    <property type="protein sequence ID" value="KAJ0972406.1"/>
    <property type="molecule type" value="Genomic_DNA"/>
</dbReference>
<reference evidence="6" key="2">
    <citation type="journal article" date="2022" name="Hortic Res">
        <title>The genome of Dioscorea zingiberensis sheds light on the biosynthesis, origin and evolution of the medicinally important diosgenin saponins.</title>
        <authorList>
            <person name="Li Y."/>
            <person name="Tan C."/>
            <person name="Li Z."/>
            <person name="Guo J."/>
            <person name="Li S."/>
            <person name="Chen X."/>
            <person name="Wang C."/>
            <person name="Dai X."/>
            <person name="Yang H."/>
            <person name="Song W."/>
            <person name="Hou L."/>
            <person name="Xu J."/>
            <person name="Tong Z."/>
            <person name="Xu A."/>
            <person name="Yuan X."/>
            <person name="Wang W."/>
            <person name="Yang Q."/>
            <person name="Chen L."/>
            <person name="Sun Z."/>
            <person name="Wang K."/>
            <person name="Pan B."/>
            <person name="Chen J."/>
            <person name="Bao Y."/>
            <person name="Liu F."/>
            <person name="Qi X."/>
            <person name="Gang D.R."/>
            <person name="Wen J."/>
            <person name="Li J."/>
        </authorList>
    </citation>
    <scope>NUCLEOTIDE SEQUENCE</scope>
    <source>
        <strain evidence="6">Dzin_1.0</strain>
    </source>
</reference>
<protein>
    <recommendedName>
        <fullName evidence="8">Zinc-finger domain-containing protein</fullName>
    </recommendedName>
</protein>
<comment type="similarity">
    <text evidence="2">Belongs to the JARID1 histone demethylase family.</text>
</comment>
<dbReference type="PANTHER" id="PTHR12549">
    <property type="entry name" value="JMJC DOMAIN-CONTAINING HISTONE DEMETHYLATION PROTEIN"/>
    <property type="match status" value="1"/>
</dbReference>
<sequence>MRKPGRPGKQENIASSIQTNGSNDTKKGNVNAGKRKRNVSGRSSRKSLKVEKQDSVPTDDQFSSDANILSDSDKTFNPEELRGKILTGDAVRTCHQCHSKYKEKIFWYPEMTLTEFEKKCPYCRNNCNCKGCLRMIRVAKPPEKVIEKSQRVCYSYYVIQSFLPWLKAFRCEQIMEKEIEAQIKGQSLPEIEIE</sequence>
<keyword evidence="4" id="KW-0539">Nucleus</keyword>
<dbReference type="Proteomes" id="UP001085076">
    <property type="component" value="Miscellaneous, Linkage group lg05"/>
</dbReference>
<keyword evidence="7" id="KW-1185">Reference proteome</keyword>
<dbReference type="GO" id="GO:0031490">
    <property type="term" value="F:chromatin DNA binding"/>
    <property type="evidence" value="ECO:0007669"/>
    <property type="project" value="TreeGrafter"/>
</dbReference>
<dbReference type="GO" id="GO:0046872">
    <property type="term" value="F:metal ion binding"/>
    <property type="evidence" value="ECO:0007669"/>
    <property type="project" value="UniProtKB-KW"/>
</dbReference>
<dbReference type="GO" id="GO:0032454">
    <property type="term" value="F:histone H3K9 demethylase activity"/>
    <property type="evidence" value="ECO:0007669"/>
    <property type="project" value="InterPro"/>
</dbReference>
<comment type="caution">
    <text evidence="6">The sequence shown here is derived from an EMBL/GenBank/DDBJ whole genome shotgun (WGS) entry which is preliminary data.</text>
</comment>
<name>A0A9D5HD61_9LILI</name>
<evidence type="ECO:0000256" key="2">
    <source>
        <dbReference type="ARBA" id="ARBA00006801"/>
    </source>
</evidence>
<reference evidence="6" key="1">
    <citation type="submission" date="2021-03" db="EMBL/GenBank/DDBJ databases">
        <authorList>
            <person name="Li Z."/>
            <person name="Yang C."/>
        </authorList>
    </citation>
    <scope>NUCLEOTIDE SEQUENCE</scope>
    <source>
        <strain evidence="6">Dzin_1.0</strain>
        <tissue evidence="6">Leaf</tissue>
    </source>
</reference>
<evidence type="ECO:0000313" key="7">
    <source>
        <dbReference type="Proteomes" id="UP001085076"/>
    </source>
</evidence>
<evidence type="ECO:0000256" key="3">
    <source>
        <dbReference type="ARBA" id="ARBA00022723"/>
    </source>
</evidence>
<organism evidence="6 7">
    <name type="scientific">Dioscorea zingiberensis</name>
    <dbReference type="NCBI Taxonomy" id="325984"/>
    <lineage>
        <taxon>Eukaryota</taxon>
        <taxon>Viridiplantae</taxon>
        <taxon>Streptophyta</taxon>
        <taxon>Embryophyta</taxon>
        <taxon>Tracheophyta</taxon>
        <taxon>Spermatophyta</taxon>
        <taxon>Magnoliopsida</taxon>
        <taxon>Liliopsida</taxon>
        <taxon>Dioscoreales</taxon>
        <taxon>Dioscoreaceae</taxon>
        <taxon>Dioscorea</taxon>
    </lineage>
</organism>
<dbReference type="InterPro" id="IPR045109">
    <property type="entry name" value="LSDs-like"/>
</dbReference>
<accession>A0A9D5HD61</accession>
<proteinExistence type="inferred from homology"/>
<dbReference type="OrthoDB" id="1727611at2759"/>
<dbReference type="GO" id="GO:0003712">
    <property type="term" value="F:transcription coregulator activity"/>
    <property type="evidence" value="ECO:0007669"/>
    <property type="project" value="TreeGrafter"/>
</dbReference>